<dbReference type="Gene3D" id="3.40.50.1820">
    <property type="entry name" value="alpha/beta hydrolase"/>
    <property type="match status" value="1"/>
</dbReference>
<dbReference type="Pfam" id="PF12697">
    <property type="entry name" value="Abhydrolase_6"/>
    <property type="match status" value="1"/>
</dbReference>
<name>A0ABU1FUM9_9MICC</name>
<dbReference type="InterPro" id="IPR050266">
    <property type="entry name" value="AB_hydrolase_sf"/>
</dbReference>
<dbReference type="EMBL" id="JAVKGT010000024">
    <property type="protein sequence ID" value="MDR5712378.1"/>
    <property type="molecule type" value="Genomic_DNA"/>
</dbReference>
<organism evidence="2 3">
    <name type="scientific">Nesterenkonia flava</name>
    <dbReference type="NCBI Taxonomy" id="469799"/>
    <lineage>
        <taxon>Bacteria</taxon>
        <taxon>Bacillati</taxon>
        <taxon>Actinomycetota</taxon>
        <taxon>Actinomycetes</taxon>
        <taxon>Micrococcales</taxon>
        <taxon>Micrococcaceae</taxon>
        <taxon>Nesterenkonia</taxon>
    </lineage>
</organism>
<keyword evidence="3" id="KW-1185">Reference proteome</keyword>
<evidence type="ECO:0000259" key="1">
    <source>
        <dbReference type="Pfam" id="PF12697"/>
    </source>
</evidence>
<dbReference type="PANTHER" id="PTHR43798:SF33">
    <property type="entry name" value="HYDROLASE, PUTATIVE (AFU_ORTHOLOGUE AFUA_2G14860)-RELATED"/>
    <property type="match status" value="1"/>
</dbReference>
<evidence type="ECO:0000313" key="2">
    <source>
        <dbReference type="EMBL" id="MDR5712378.1"/>
    </source>
</evidence>
<comment type="caution">
    <text evidence="2">The sequence shown here is derived from an EMBL/GenBank/DDBJ whole genome shotgun (WGS) entry which is preliminary data.</text>
</comment>
<gene>
    <name evidence="2" type="ORF">RH857_09585</name>
</gene>
<accession>A0ABU1FUM9</accession>
<proteinExistence type="predicted"/>
<dbReference type="RefSeq" id="WP_310537756.1">
    <property type="nucleotide sequence ID" value="NZ_BAAAOC010000019.1"/>
</dbReference>
<evidence type="ECO:0000313" key="3">
    <source>
        <dbReference type="Proteomes" id="UP001260872"/>
    </source>
</evidence>
<dbReference type="PANTHER" id="PTHR43798">
    <property type="entry name" value="MONOACYLGLYCEROL LIPASE"/>
    <property type="match status" value="1"/>
</dbReference>
<protein>
    <submittedName>
        <fullName evidence="2">Alpha/beta hydrolase</fullName>
    </submittedName>
</protein>
<dbReference type="GO" id="GO:0016787">
    <property type="term" value="F:hydrolase activity"/>
    <property type="evidence" value="ECO:0007669"/>
    <property type="project" value="UniProtKB-KW"/>
</dbReference>
<sequence length="196" mass="21928">MGTAFYLLQGLAQDTSDWDRVIEHLPEDVEIMRVDVLSLGFDGDRFSLSRAAEELHQKLGHSEAVICGLSYGAVIAAEHAISYPGSSHRYVLAGLQTKTRRGPGRILRIAYPLVHQFMQMRSGRRLSRAKVRSMMSMYARLDLRDRLSLITSPVLLMTGRLDRVHFRPARDVLARVPQSEFVDLAAAGHESNKSAP</sequence>
<dbReference type="Proteomes" id="UP001260872">
    <property type="component" value="Unassembled WGS sequence"/>
</dbReference>
<reference evidence="3" key="1">
    <citation type="submission" date="2023-07" db="EMBL/GenBank/DDBJ databases">
        <title>Description of three actinobacteria isolated from air of manufacturing shop in a pharmaceutical factory.</title>
        <authorList>
            <person name="Zhang D.-F."/>
        </authorList>
    </citation>
    <scope>NUCLEOTIDE SEQUENCE [LARGE SCALE GENOMIC DNA]</scope>
    <source>
        <strain evidence="3">CCTCC AB 207010</strain>
    </source>
</reference>
<dbReference type="InterPro" id="IPR029058">
    <property type="entry name" value="AB_hydrolase_fold"/>
</dbReference>
<keyword evidence="2" id="KW-0378">Hydrolase</keyword>
<dbReference type="SUPFAM" id="SSF53474">
    <property type="entry name" value="alpha/beta-Hydrolases"/>
    <property type="match status" value="1"/>
</dbReference>
<feature type="domain" description="AB hydrolase-1" evidence="1">
    <location>
        <begin position="10"/>
        <end position="191"/>
    </location>
</feature>
<dbReference type="InterPro" id="IPR000073">
    <property type="entry name" value="AB_hydrolase_1"/>
</dbReference>